<organism evidence="2 3">
    <name type="scientific">Shewanella mangrovi</name>
    <dbReference type="NCBI Taxonomy" id="1515746"/>
    <lineage>
        <taxon>Bacteria</taxon>
        <taxon>Pseudomonadati</taxon>
        <taxon>Pseudomonadota</taxon>
        <taxon>Gammaproteobacteria</taxon>
        <taxon>Alteromonadales</taxon>
        <taxon>Shewanellaceae</taxon>
        <taxon>Shewanella</taxon>
    </lineage>
</organism>
<accession>A0A094JFI7</accession>
<evidence type="ECO:0000313" key="3">
    <source>
        <dbReference type="Proteomes" id="UP000029264"/>
    </source>
</evidence>
<dbReference type="GO" id="GO:0019825">
    <property type="term" value="F:oxygen binding"/>
    <property type="evidence" value="ECO:0007669"/>
    <property type="project" value="InterPro"/>
</dbReference>
<dbReference type="GO" id="GO:0020037">
    <property type="term" value="F:heme binding"/>
    <property type="evidence" value="ECO:0007669"/>
    <property type="project" value="InterPro"/>
</dbReference>
<dbReference type="Pfam" id="PF11563">
    <property type="entry name" value="Protoglobin"/>
    <property type="match status" value="1"/>
</dbReference>
<dbReference type="Proteomes" id="UP000029264">
    <property type="component" value="Unassembled WGS sequence"/>
</dbReference>
<sequence length="363" mass="41148">MDYEFAQWQTYLSIDADTITTLQQHYWVIEQHIDPLIDQLYDTLTTFSGTASFYADPASMQRAKQHQKRYWREFVFKGNFGRSYLDASKRIGKTHHKIGVNMRFYSGAYSIMMINLGRIVRHALGDDADAEFKYLAALNKVIFMDMGLTTSVYYDSVSADLESLAMQLNIALARAGEFRDNETGKHIHRMSRMCCELAKCLGKDSNWCNMILIASPLHDVGKIGVPDNVLLKPGKLSEQEWSCMKQHPQIGGEIVPDNDTEVIQMARRIALTHHERWDGTGYPVGLAAEEIPLEGRIAAICDVFDALLSNRPYKKPWSVEDVVAYLQANRGSQFDPQLVDVFIANLSSMLAIQQEFTDELVSA</sequence>
<evidence type="ECO:0000259" key="1">
    <source>
        <dbReference type="PROSITE" id="PS51832"/>
    </source>
</evidence>
<dbReference type="InterPro" id="IPR037522">
    <property type="entry name" value="HD_GYP_dom"/>
</dbReference>
<dbReference type="InterPro" id="IPR052020">
    <property type="entry name" value="Cyclic_di-GMP/3'3'-cGAMP_PDE"/>
</dbReference>
<dbReference type="SUPFAM" id="SSF46458">
    <property type="entry name" value="Globin-like"/>
    <property type="match status" value="1"/>
</dbReference>
<reference evidence="2 3" key="1">
    <citation type="submission" date="2014-06" db="EMBL/GenBank/DDBJ databases">
        <title>Shewanella sp. YQH10.</title>
        <authorList>
            <person name="Liu Y."/>
            <person name="Zeng R."/>
        </authorList>
    </citation>
    <scope>NUCLEOTIDE SEQUENCE [LARGE SCALE GENOMIC DNA]</scope>
    <source>
        <strain evidence="2 3">YQH10</strain>
    </source>
</reference>
<dbReference type="PROSITE" id="PS51832">
    <property type="entry name" value="HD_GYP"/>
    <property type="match status" value="1"/>
</dbReference>
<dbReference type="Gene3D" id="1.10.490.10">
    <property type="entry name" value="Globins"/>
    <property type="match status" value="1"/>
</dbReference>
<dbReference type="EMBL" id="JPEO01000012">
    <property type="protein sequence ID" value="KFZ36789.1"/>
    <property type="molecule type" value="Genomic_DNA"/>
</dbReference>
<dbReference type="OrthoDB" id="9802066at2"/>
<dbReference type="InterPro" id="IPR044398">
    <property type="entry name" value="Globin-sensor_dom"/>
</dbReference>
<feature type="domain" description="HD-GYP" evidence="1">
    <location>
        <begin position="161"/>
        <end position="358"/>
    </location>
</feature>
<name>A0A094JFI7_9GAMM</name>
<dbReference type="RefSeq" id="WP_037444057.1">
    <property type="nucleotide sequence ID" value="NZ_JPEO01000012.1"/>
</dbReference>
<dbReference type="STRING" id="1515746.HR45_14305"/>
<dbReference type="PANTHER" id="PTHR45228:SF1">
    <property type="entry name" value="CYCLIC DI-GMP PHOSPHODIESTERASE TM_0186"/>
    <property type="match status" value="1"/>
</dbReference>
<dbReference type="InterPro" id="IPR003607">
    <property type="entry name" value="HD/PDEase_dom"/>
</dbReference>
<proteinExistence type="predicted"/>
<dbReference type="Gene3D" id="1.10.3210.10">
    <property type="entry name" value="Hypothetical protein af1432"/>
    <property type="match status" value="1"/>
</dbReference>
<comment type="caution">
    <text evidence="2">The sequence shown here is derived from an EMBL/GenBank/DDBJ whole genome shotgun (WGS) entry which is preliminary data.</text>
</comment>
<evidence type="ECO:0000313" key="2">
    <source>
        <dbReference type="EMBL" id="KFZ36789.1"/>
    </source>
</evidence>
<dbReference type="CDD" id="cd00077">
    <property type="entry name" value="HDc"/>
    <property type="match status" value="1"/>
</dbReference>
<dbReference type="SUPFAM" id="SSF109604">
    <property type="entry name" value="HD-domain/PDEase-like"/>
    <property type="match status" value="1"/>
</dbReference>
<dbReference type="eggNOG" id="COG3437">
    <property type="taxonomic scope" value="Bacteria"/>
</dbReference>
<dbReference type="SMART" id="SM00471">
    <property type="entry name" value="HDc"/>
    <property type="match status" value="1"/>
</dbReference>
<dbReference type="PANTHER" id="PTHR45228">
    <property type="entry name" value="CYCLIC DI-GMP PHOSPHODIESTERASE TM_0186-RELATED"/>
    <property type="match status" value="1"/>
</dbReference>
<dbReference type="InterPro" id="IPR039379">
    <property type="entry name" value="Protoglobin_sensor_dom"/>
</dbReference>
<keyword evidence="3" id="KW-1185">Reference proteome</keyword>
<gene>
    <name evidence="2" type="ORF">HR45_14305</name>
</gene>
<dbReference type="InterPro" id="IPR012292">
    <property type="entry name" value="Globin/Proto"/>
</dbReference>
<keyword evidence="2" id="KW-0378">Hydrolase</keyword>
<protein>
    <submittedName>
        <fullName evidence="2">Phosphohydrolase</fullName>
    </submittedName>
</protein>
<dbReference type="InterPro" id="IPR009050">
    <property type="entry name" value="Globin-like_sf"/>
</dbReference>
<dbReference type="CDD" id="cd01068">
    <property type="entry name" value="globin_sensor"/>
    <property type="match status" value="1"/>
</dbReference>
<dbReference type="AlphaFoldDB" id="A0A094JFI7"/>
<dbReference type="GO" id="GO:0008081">
    <property type="term" value="F:phosphoric diester hydrolase activity"/>
    <property type="evidence" value="ECO:0007669"/>
    <property type="project" value="UniProtKB-ARBA"/>
</dbReference>
<dbReference type="Pfam" id="PF13487">
    <property type="entry name" value="HD_5"/>
    <property type="match status" value="1"/>
</dbReference>